<dbReference type="Gene3D" id="1.20.1640.10">
    <property type="entry name" value="Multidrug efflux transporter AcrB transmembrane domain"/>
    <property type="match status" value="2"/>
</dbReference>
<evidence type="ECO:0000256" key="6">
    <source>
        <dbReference type="ARBA" id="ARBA00022989"/>
    </source>
</evidence>
<gene>
    <name evidence="9" type="primary">bepE_2</name>
    <name evidence="9" type="ORF">LMG29542_05253</name>
</gene>
<dbReference type="RefSeq" id="WP_175229337.1">
    <property type="nucleotide sequence ID" value="NZ_CADIKH010000028.1"/>
</dbReference>
<dbReference type="Gene3D" id="3.30.70.1430">
    <property type="entry name" value="Multidrug efflux transporter AcrB pore domain"/>
    <property type="match status" value="2"/>
</dbReference>
<accession>A0A6J5EJE4</accession>
<keyword evidence="5 8" id="KW-0812">Transmembrane</keyword>
<dbReference type="PANTHER" id="PTHR32063:SF14">
    <property type="entry name" value="BLL4319 PROTEIN"/>
    <property type="match status" value="1"/>
</dbReference>
<dbReference type="Gene3D" id="3.30.70.1440">
    <property type="entry name" value="Multidrug efflux transporter AcrB pore domain"/>
    <property type="match status" value="1"/>
</dbReference>
<feature type="transmembrane region" description="Helical" evidence="8">
    <location>
        <begin position="431"/>
        <end position="451"/>
    </location>
</feature>
<reference evidence="9 10" key="1">
    <citation type="submission" date="2020-04" db="EMBL/GenBank/DDBJ databases">
        <authorList>
            <person name="De Canck E."/>
        </authorList>
    </citation>
    <scope>NUCLEOTIDE SEQUENCE [LARGE SCALE GENOMIC DNA]</scope>
    <source>
        <strain evidence="9 10">LMG 29542</strain>
    </source>
</reference>
<organism evidence="9 10">
    <name type="scientific">Paraburkholderia humisilvae</name>
    <dbReference type="NCBI Taxonomy" id="627669"/>
    <lineage>
        <taxon>Bacteria</taxon>
        <taxon>Pseudomonadati</taxon>
        <taxon>Pseudomonadota</taxon>
        <taxon>Betaproteobacteria</taxon>
        <taxon>Burkholderiales</taxon>
        <taxon>Burkholderiaceae</taxon>
        <taxon>Paraburkholderia</taxon>
    </lineage>
</organism>
<feature type="transmembrane region" description="Helical" evidence="8">
    <location>
        <begin position="904"/>
        <end position="927"/>
    </location>
</feature>
<feature type="transmembrane region" description="Helical" evidence="8">
    <location>
        <begin position="359"/>
        <end position="379"/>
    </location>
</feature>
<feature type="transmembrane region" description="Helical" evidence="8">
    <location>
        <begin position="463"/>
        <end position="490"/>
    </location>
</feature>
<dbReference type="PANTHER" id="PTHR32063">
    <property type="match status" value="1"/>
</dbReference>
<dbReference type="PRINTS" id="PR00702">
    <property type="entry name" value="ACRIFLAVINRP"/>
</dbReference>
<comment type="subcellular location">
    <subcellularLocation>
        <location evidence="1">Cell inner membrane</location>
        <topology evidence="1">Multi-pass membrane protein</topology>
    </subcellularLocation>
</comment>
<keyword evidence="7 8" id="KW-0472">Membrane</keyword>
<feature type="transmembrane region" description="Helical" evidence="8">
    <location>
        <begin position="976"/>
        <end position="1003"/>
    </location>
</feature>
<feature type="transmembrane region" description="Helical" evidence="8">
    <location>
        <begin position="524"/>
        <end position="543"/>
    </location>
</feature>
<evidence type="ECO:0000256" key="2">
    <source>
        <dbReference type="ARBA" id="ARBA00022448"/>
    </source>
</evidence>
<dbReference type="SUPFAM" id="SSF82866">
    <property type="entry name" value="Multidrug efflux transporter AcrB transmembrane domain"/>
    <property type="match status" value="2"/>
</dbReference>
<evidence type="ECO:0000256" key="7">
    <source>
        <dbReference type="ARBA" id="ARBA00023136"/>
    </source>
</evidence>
<sequence length="1025" mass="110646">MNFTDIFIRRPVLASALSLLILALGVRALLTLRVSEYPQTENAVVTVTTVYYGAPANTVAGFITQPLEAAIGQAQGIDYLSSTSRTGVSTIVATLRLNYDSTRALSQINTQIQSVRNQLPPQAQPPTVAVQVGQTTDAMYLGFYSDVLPGNGITDYLLRVIKPKLDAIEGVQTTEMLGDRQFALRAWLDSDRLAAHNLTATDVYNALASNNYLATLGTTKGRMVSVDLNAGTDLHSVDEFRKLVIKQQDGALIRLEDVADVVLGADNYDSSVSFGGKRSVFLGVKVAPGANALDVAKRVRDVFPQLQQQLPTGLTGTIVYDATDFIDVSINEVMKTLVEAFVIVTLVTFLFLGNLRAVIVPVIAMPLSLFGTFFLMQLLGYTLNLLTLLALVLAIGLVVDDAIIIVENVDRQIKERGLSPVEASIVASRQLGGPIIAMTVVLIAAYIPIGLQGGLTGALFTEFAFTLAAAVTVSGVVALTLSPMICARYLRVEGMQGRLPDFINRTMERIGAHYLRMLKKSLDMWPVFIVMGVLMLAGLVYLFNTSMSELAPQEDRGIVLAQVQGPPTATIQQMQGYADQVFALTKTMPEYAQMFQLTGTPTLNSSIGGMLLKPWNQRKKNSNALQQEMQKRWSTVAGARVAAFQLPSLPGSQGLPMQFVIGTTGSIASLNEVAQAVLRKVQASGKFFFVDSDLKIDKPQSTLVVDRDKVALLGLTQDDVGRALSSALGGAYVNYFSIDGRSYKVIPQVRQTDRLNPSQVLDYYVRTPTGGLVPVSTFAHLREEIVPEAINHFQQLNSATISGVPVIGLSQSEVLEFMRKTLAEVAPNGYAVDYAGASRQFMQESGGFTITLLLAILIVYLVLAAQFESYRDPLVILVTVPMALFGAMVLINVGLTTLNIYTEVGLVTLMGLISKHGILIVQYANVLRRAGRSKRGALEEAAHARLRPILMTTAAMALGAVPLVLASGAGASGRNAMGIVIVSGLSIGTLFTLFVLPASYMLVSADRRQARRKVSIESVPAIERH</sequence>
<keyword evidence="2" id="KW-0813">Transport</keyword>
<dbReference type="Proteomes" id="UP000494363">
    <property type="component" value="Unassembled WGS sequence"/>
</dbReference>
<dbReference type="InterPro" id="IPR027463">
    <property type="entry name" value="AcrB_DN_DC_subdom"/>
</dbReference>
<keyword evidence="6 8" id="KW-1133">Transmembrane helix</keyword>
<dbReference type="SUPFAM" id="SSF82693">
    <property type="entry name" value="Multidrug efflux transporter AcrB pore domain, PN1, PN2, PC1 and PC2 subdomains"/>
    <property type="match status" value="4"/>
</dbReference>
<evidence type="ECO:0000256" key="4">
    <source>
        <dbReference type="ARBA" id="ARBA00022519"/>
    </source>
</evidence>
<feature type="transmembrane region" description="Helical" evidence="8">
    <location>
        <begin position="874"/>
        <end position="898"/>
    </location>
</feature>
<dbReference type="Gene3D" id="3.30.2090.10">
    <property type="entry name" value="Multidrug efflux transporter AcrB TolC docking domain, DN and DC subdomains"/>
    <property type="match status" value="2"/>
</dbReference>
<evidence type="ECO:0000313" key="10">
    <source>
        <dbReference type="Proteomes" id="UP000494363"/>
    </source>
</evidence>
<protein>
    <submittedName>
        <fullName evidence="9">Efflux pump membrane transporter BepE</fullName>
    </submittedName>
</protein>
<dbReference type="Gene3D" id="3.30.70.1320">
    <property type="entry name" value="Multidrug efflux transporter AcrB pore domain like"/>
    <property type="match status" value="1"/>
</dbReference>
<dbReference type="GO" id="GO:0005886">
    <property type="term" value="C:plasma membrane"/>
    <property type="evidence" value="ECO:0007669"/>
    <property type="project" value="UniProtKB-SubCell"/>
</dbReference>
<keyword evidence="3" id="KW-1003">Cell membrane</keyword>
<feature type="transmembrane region" description="Helical" evidence="8">
    <location>
        <begin position="333"/>
        <end position="352"/>
    </location>
</feature>
<name>A0A6J5EJE4_9BURK</name>
<keyword evidence="10" id="KW-1185">Reference proteome</keyword>
<keyword evidence="4" id="KW-0997">Cell inner membrane</keyword>
<dbReference type="FunFam" id="1.20.1640.10:FF:000001">
    <property type="entry name" value="Efflux pump membrane transporter"/>
    <property type="match status" value="1"/>
</dbReference>
<evidence type="ECO:0000256" key="1">
    <source>
        <dbReference type="ARBA" id="ARBA00004429"/>
    </source>
</evidence>
<dbReference type="EMBL" id="CADIKH010000028">
    <property type="protein sequence ID" value="CAB3765874.1"/>
    <property type="molecule type" value="Genomic_DNA"/>
</dbReference>
<dbReference type="AlphaFoldDB" id="A0A6J5EJE4"/>
<evidence type="ECO:0000256" key="8">
    <source>
        <dbReference type="SAM" id="Phobius"/>
    </source>
</evidence>
<evidence type="ECO:0000256" key="3">
    <source>
        <dbReference type="ARBA" id="ARBA00022475"/>
    </source>
</evidence>
<evidence type="ECO:0000313" key="9">
    <source>
        <dbReference type="EMBL" id="CAB3765874.1"/>
    </source>
</evidence>
<dbReference type="InterPro" id="IPR001036">
    <property type="entry name" value="Acrflvin-R"/>
</dbReference>
<evidence type="ECO:0000256" key="5">
    <source>
        <dbReference type="ARBA" id="ARBA00022692"/>
    </source>
</evidence>
<dbReference type="SUPFAM" id="SSF82714">
    <property type="entry name" value="Multidrug efflux transporter AcrB TolC docking domain, DN and DC subdomains"/>
    <property type="match status" value="2"/>
</dbReference>
<dbReference type="Pfam" id="PF00873">
    <property type="entry name" value="ACR_tran"/>
    <property type="match status" value="1"/>
</dbReference>
<proteinExistence type="predicted"/>
<feature type="transmembrane region" description="Helical" evidence="8">
    <location>
        <begin position="847"/>
        <end position="867"/>
    </location>
</feature>
<feature type="transmembrane region" description="Helical" evidence="8">
    <location>
        <begin position="385"/>
        <end position="406"/>
    </location>
</feature>
<dbReference type="GO" id="GO:0042910">
    <property type="term" value="F:xenobiotic transmembrane transporter activity"/>
    <property type="evidence" value="ECO:0007669"/>
    <property type="project" value="TreeGrafter"/>
</dbReference>
<feature type="transmembrane region" description="Helical" evidence="8">
    <location>
        <begin position="948"/>
        <end position="970"/>
    </location>
</feature>